<name>A0AAV9HG89_9PEZI</name>
<evidence type="ECO:0000313" key="1">
    <source>
        <dbReference type="EMBL" id="KAK4458979.1"/>
    </source>
</evidence>
<dbReference type="EMBL" id="MU865050">
    <property type="protein sequence ID" value="KAK4458979.1"/>
    <property type="molecule type" value="Genomic_DNA"/>
</dbReference>
<gene>
    <name evidence="1" type="ORF">QBC42DRAFT_313073</name>
</gene>
<dbReference type="AlphaFoldDB" id="A0AAV9HG89"/>
<proteinExistence type="predicted"/>
<organism evidence="1 2">
    <name type="scientific">Cladorrhinum samala</name>
    <dbReference type="NCBI Taxonomy" id="585594"/>
    <lineage>
        <taxon>Eukaryota</taxon>
        <taxon>Fungi</taxon>
        <taxon>Dikarya</taxon>
        <taxon>Ascomycota</taxon>
        <taxon>Pezizomycotina</taxon>
        <taxon>Sordariomycetes</taxon>
        <taxon>Sordariomycetidae</taxon>
        <taxon>Sordariales</taxon>
        <taxon>Podosporaceae</taxon>
        <taxon>Cladorrhinum</taxon>
    </lineage>
</organism>
<dbReference type="Proteomes" id="UP001321749">
    <property type="component" value="Unassembled WGS sequence"/>
</dbReference>
<keyword evidence="2" id="KW-1185">Reference proteome</keyword>
<reference evidence="1" key="1">
    <citation type="journal article" date="2023" name="Mol. Phylogenet. Evol.">
        <title>Genome-scale phylogeny and comparative genomics of the fungal order Sordariales.</title>
        <authorList>
            <person name="Hensen N."/>
            <person name="Bonometti L."/>
            <person name="Westerberg I."/>
            <person name="Brannstrom I.O."/>
            <person name="Guillou S."/>
            <person name="Cros-Aarteil S."/>
            <person name="Calhoun S."/>
            <person name="Haridas S."/>
            <person name="Kuo A."/>
            <person name="Mondo S."/>
            <person name="Pangilinan J."/>
            <person name="Riley R."/>
            <person name="LaButti K."/>
            <person name="Andreopoulos B."/>
            <person name="Lipzen A."/>
            <person name="Chen C."/>
            <person name="Yan M."/>
            <person name="Daum C."/>
            <person name="Ng V."/>
            <person name="Clum A."/>
            <person name="Steindorff A."/>
            <person name="Ohm R.A."/>
            <person name="Martin F."/>
            <person name="Silar P."/>
            <person name="Natvig D.O."/>
            <person name="Lalanne C."/>
            <person name="Gautier V."/>
            <person name="Ament-Velasquez S.L."/>
            <person name="Kruys A."/>
            <person name="Hutchinson M.I."/>
            <person name="Powell A.J."/>
            <person name="Barry K."/>
            <person name="Miller A.N."/>
            <person name="Grigoriev I.V."/>
            <person name="Debuchy R."/>
            <person name="Gladieux P."/>
            <person name="Hiltunen Thoren M."/>
            <person name="Johannesson H."/>
        </authorList>
    </citation>
    <scope>NUCLEOTIDE SEQUENCE</scope>
    <source>
        <strain evidence="1">PSN324</strain>
    </source>
</reference>
<comment type="caution">
    <text evidence="1">The sequence shown here is derived from an EMBL/GenBank/DDBJ whole genome shotgun (WGS) entry which is preliminary data.</text>
</comment>
<accession>A0AAV9HG89</accession>
<evidence type="ECO:0000313" key="2">
    <source>
        <dbReference type="Proteomes" id="UP001321749"/>
    </source>
</evidence>
<protein>
    <submittedName>
        <fullName evidence="1">Uncharacterized protein</fullName>
    </submittedName>
</protein>
<reference evidence="1" key="2">
    <citation type="submission" date="2023-06" db="EMBL/GenBank/DDBJ databases">
        <authorList>
            <consortium name="Lawrence Berkeley National Laboratory"/>
            <person name="Mondo S.J."/>
            <person name="Hensen N."/>
            <person name="Bonometti L."/>
            <person name="Westerberg I."/>
            <person name="Brannstrom I.O."/>
            <person name="Guillou S."/>
            <person name="Cros-Aarteil S."/>
            <person name="Calhoun S."/>
            <person name="Haridas S."/>
            <person name="Kuo A."/>
            <person name="Pangilinan J."/>
            <person name="Riley R."/>
            <person name="Labutti K."/>
            <person name="Andreopoulos B."/>
            <person name="Lipzen A."/>
            <person name="Chen C."/>
            <person name="Yanf M."/>
            <person name="Daum C."/>
            <person name="Ng V."/>
            <person name="Clum A."/>
            <person name="Steindorff A."/>
            <person name="Ohm R."/>
            <person name="Martin F."/>
            <person name="Silar P."/>
            <person name="Natvig D."/>
            <person name="Lalanne C."/>
            <person name="Gautier V."/>
            <person name="Ament-Velasquez S.L."/>
            <person name="Kruys A."/>
            <person name="Hutchinson M.I."/>
            <person name="Powell A.J."/>
            <person name="Barry K."/>
            <person name="Miller A.N."/>
            <person name="Grigoriev I.V."/>
            <person name="Debuchy R."/>
            <person name="Gladieux P."/>
            <person name="Thoren M.H."/>
            <person name="Johannesson H."/>
        </authorList>
    </citation>
    <scope>NUCLEOTIDE SEQUENCE</scope>
    <source>
        <strain evidence="1">PSN324</strain>
    </source>
</reference>
<sequence length="387" mass="41174">MRLARRRYTIPKCATDASNTCLAPATPLRARQSHLFRRACDTCPPADCPADSKKCTPGGQKPPQLTPKTVYFACGQQPTQYFSTSSYGNCPDDATKKCLIFKLSDPTLEVPKLEISFSPLTKSAPGQFTYNTKCSGSTCAVAINDILTRYGKTLNDLCTQPLYIGLHSGIGTETCWPIGDPIDDKTNNWAMQYTLSFECPTYPETCCCCAPTPSPPDKKCGSDTAYASGANTADLSSTGCTNSWGYYQTYAAGSVNSLPAGSVVYEASLLAGQTNDVGKVMVTKTNDTCFTVTLDPTAGKFGVRGAHIDVSCSDPPTNLGTFCRSPGKYKFNAGCITASGPYTSGNVCVAAKCPDAGSYYFIIHADTYKIVSPSAGADYDACVSQDC</sequence>